<organism evidence="3 4">
    <name type="scientific">Halalkalibacter alkaliphilus</name>
    <dbReference type="NCBI Taxonomy" id="2917993"/>
    <lineage>
        <taxon>Bacteria</taxon>
        <taxon>Bacillati</taxon>
        <taxon>Bacillota</taxon>
        <taxon>Bacilli</taxon>
        <taxon>Bacillales</taxon>
        <taxon>Bacillaceae</taxon>
        <taxon>Halalkalibacter</taxon>
    </lineage>
</organism>
<name>A0A9X2CUF6_9BACI</name>
<dbReference type="RefSeq" id="WP_250097333.1">
    <property type="nucleotide sequence ID" value="NZ_JAKRYL010000015.1"/>
</dbReference>
<dbReference type="AlphaFoldDB" id="A0A9X2CUF6"/>
<dbReference type="PRINTS" id="PR00830">
    <property type="entry name" value="ENDOLAPTASE"/>
</dbReference>
<feature type="transmembrane region" description="Helical" evidence="1">
    <location>
        <begin position="21"/>
        <end position="45"/>
    </location>
</feature>
<feature type="transmembrane region" description="Helical" evidence="1">
    <location>
        <begin position="79"/>
        <end position="96"/>
    </location>
</feature>
<evidence type="ECO:0000313" key="4">
    <source>
        <dbReference type="Proteomes" id="UP001139150"/>
    </source>
</evidence>
<comment type="caution">
    <text evidence="3">The sequence shown here is derived from an EMBL/GenBank/DDBJ whole genome shotgun (WGS) entry which is preliminary data.</text>
</comment>
<keyword evidence="1" id="KW-1133">Transmembrane helix</keyword>
<reference evidence="3" key="1">
    <citation type="submission" date="2022-02" db="EMBL/GenBank/DDBJ databases">
        <title>Halalkalibacter sp. nov. isolated from Lonar Lake, India.</title>
        <authorList>
            <person name="Joshi A."/>
            <person name="Thite S."/>
            <person name="Lodha T."/>
        </authorList>
    </citation>
    <scope>NUCLEOTIDE SEQUENCE</scope>
    <source>
        <strain evidence="3">MEB205</strain>
    </source>
</reference>
<evidence type="ECO:0000256" key="1">
    <source>
        <dbReference type="SAM" id="Phobius"/>
    </source>
</evidence>
<keyword evidence="4" id="KW-1185">Reference proteome</keyword>
<feature type="domain" description="Lon proteolytic" evidence="2">
    <location>
        <begin position="212"/>
        <end position="303"/>
    </location>
</feature>
<accession>A0A9X2CUF6</accession>
<evidence type="ECO:0000313" key="3">
    <source>
        <dbReference type="EMBL" id="MCL7748444.1"/>
    </source>
</evidence>
<keyword evidence="1" id="KW-0472">Membrane</keyword>
<gene>
    <name evidence="3" type="ORF">MF646_15045</name>
</gene>
<evidence type="ECO:0000259" key="2">
    <source>
        <dbReference type="Pfam" id="PF05362"/>
    </source>
</evidence>
<protein>
    <recommendedName>
        <fullName evidence="2">Lon proteolytic domain-containing protein</fullName>
    </recommendedName>
</protein>
<dbReference type="GO" id="GO:0004252">
    <property type="term" value="F:serine-type endopeptidase activity"/>
    <property type="evidence" value="ECO:0007669"/>
    <property type="project" value="InterPro"/>
</dbReference>
<dbReference type="EMBL" id="JAKRYL010000015">
    <property type="protein sequence ID" value="MCL7748444.1"/>
    <property type="molecule type" value="Genomic_DNA"/>
</dbReference>
<dbReference type="GO" id="GO:0004176">
    <property type="term" value="F:ATP-dependent peptidase activity"/>
    <property type="evidence" value="ECO:0007669"/>
    <property type="project" value="InterPro"/>
</dbReference>
<sequence>MENDTRLQRYIQNKNSHEPKIILLILYSLFISIPVYVILGSIYYINIINGFFFLGSLIITMVIALIFLVIHRNNKQKRLTTVFFILFLLLFFYYEFPLLNYESHTYVVTGYEEPEELLKESGIHILSVKLIDIHYIDNKEVIRDTYTSGDVEIYELYEMTNQDRYKSKIRESVKTLGLEKEDFHQMGENVKNYIQEDIEFINAFLERENMIGNSAGLALALTAMIHQGILVNHIPFGVTGTIEPNGDVLKVGMIKEKMLISEQKGLPWIIVPMQNVEEAESVKFQEELAIEILSVSHIDEVKEAIKQLNKPM</sequence>
<dbReference type="Proteomes" id="UP001139150">
    <property type="component" value="Unassembled WGS sequence"/>
</dbReference>
<dbReference type="Pfam" id="PF05362">
    <property type="entry name" value="Lon_C"/>
    <property type="match status" value="1"/>
</dbReference>
<feature type="transmembrane region" description="Helical" evidence="1">
    <location>
        <begin position="51"/>
        <end position="70"/>
    </location>
</feature>
<dbReference type="InterPro" id="IPR020568">
    <property type="entry name" value="Ribosomal_Su5_D2-typ_SF"/>
</dbReference>
<dbReference type="SUPFAM" id="SSF54211">
    <property type="entry name" value="Ribosomal protein S5 domain 2-like"/>
    <property type="match status" value="1"/>
</dbReference>
<proteinExistence type="predicted"/>
<dbReference type="InterPro" id="IPR014721">
    <property type="entry name" value="Ribsml_uS5_D2-typ_fold_subgr"/>
</dbReference>
<keyword evidence="1" id="KW-0812">Transmembrane</keyword>
<dbReference type="Gene3D" id="3.30.230.10">
    <property type="match status" value="1"/>
</dbReference>
<dbReference type="InterPro" id="IPR008269">
    <property type="entry name" value="Lon_proteolytic"/>
</dbReference>
<dbReference type="GO" id="GO:0006508">
    <property type="term" value="P:proteolysis"/>
    <property type="evidence" value="ECO:0007669"/>
    <property type="project" value="InterPro"/>
</dbReference>